<dbReference type="EMBL" id="JACXAA010000003">
    <property type="protein sequence ID" value="MBD2753061.1"/>
    <property type="molecule type" value="Genomic_DNA"/>
</dbReference>
<keyword evidence="3" id="KW-1185">Reference proteome</keyword>
<comment type="caution">
    <text evidence="2">The sequence shown here is derived from an EMBL/GenBank/DDBJ whole genome shotgun (WGS) entry which is preliminary data.</text>
</comment>
<organism evidence="2 3">
    <name type="scientific">Spirosoma validum</name>
    <dbReference type="NCBI Taxonomy" id="2771355"/>
    <lineage>
        <taxon>Bacteria</taxon>
        <taxon>Pseudomonadati</taxon>
        <taxon>Bacteroidota</taxon>
        <taxon>Cytophagia</taxon>
        <taxon>Cytophagales</taxon>
        <taxon>Cytophagaceae</taxon>
        <taxon>Spirosoma</taxon>
    </lineage>
</organism>
<evidence type="ECO:0000313" key="2">
    <source>
        <dbReference type="EMBL" id="MBD2753061.1"/>
    </source>
</evidence>
<feature type="region of interest" description="Disordered" evidence="1">
    <location>
        <begin position="89"/>
        <end position="110"/>
    </location>
</feature>
<proteinExistence type="predicted"/>
<dbReference type="AlphaFoldDB" id="A0A927B0D7"/>
<protein>
    <submittedName>
        <fullName evidence="2">Uncharacterized protein</fullName>
    </submittedName>
</protein>
<accession>A0A927B0D7</accession>
<sequence length="110" mass="12217">MSLLIDQSIKAEKSLLLFAHISDLHITQGKRQSYVDYPPIIARSKPNTNPPSILLSYRRSGHHTLQLARAGQKIPERIKNGSDADSIGAWPENGIFGTQLEPNRNGKPFS</sequence>
<dbReference type="RefSeq" id="WP_191039333.1">
    <property type="nucleotide sequence ID" value="NZ_JACXAA010000003.1"/>
</dbReference>
<evidence type="ECO:0000256" key="1">
    <source>
        <dbReference type="SAM" id="MobiDB-lite"/>
    </source>
</evidence>
<gene>
    <name evidence="2" type="ORF">IC230_09195</name>
</gene>
<evidence type="ECO:0000313" key="3">
    <source>
        <dbReference type="Proteomes" id="UP000653797"/>
    </source>
</evidence>
<dbReference type="Proteomes" id="UP000653797">
    <property type="component" value="Unassembled WGS sequence"/>
</dbReference>
<name>A0A927B0D7_9BACT</name>
<reference evidence="2" key="1">
    <citation type="submission" date="2020-09" db="EMBL/GenBank/DDBJ databases">
        <authorList>
            <person name="Kim M.K."/>
        </authorList>
    </citation>
    <scope>NUCLEOTIDE SEQUENCE</scope>
    <source>
        <strain evidence="2">BT704</strain>
    </source>
</reference>